<dbReference type="InterPro" id="IPR003439">
    <property type="entry name" value="ABC_transporter-like_ATP-bd"/>
</dbReference>
<sequence length="612" mass="65576">MRPPAALRDSPRYRVLKTLAVGSPGLLTGAVVFMLAEGLIPNLVLIAMGRTVGAVPAAARSGLGGHDGEVLLTRLTVAGLLYALSLLRGPAEDVLTAMVQARMSALQQARLIEAVCAPAGITHLEDPAVLDRLASARGELSAYQPAGAAMTLIGQLGDRLSGVVACAVLAGFRWWLGLGLFVMWLMVRRPLRALVRARIATFRKATEPLRRSWYYIHLAFRPAAAKEVRVFGLGPWLVGNYREHNAEAMRPAGEEIRRLNGRIAMSTVLILAGYGTAAVTLGTAAYRHTLPLGTLVTMLTMLPATMQVGGLTAADIALETMLSSVPDLDALTTDLRPAPVPAGGGRAVAGRPHREIRFEGVSFRYPGADRDVLQDLDLVLEAGRSLAVVGVNGAGKSTLISLLAALRTPTAGRVLVDGVPLEEFPVRDWQRHVAAVFQDFTRLPLTARENVTMALSGEAADPEVLAAVARRAGAVEPIEGLPDGWDTILSAQYDGGRDLSGGQWQRIALARALYAVERGAGVLVLDEPTAQLDVRAEARFYDRFLTITEGVTSLIISHRFSTVRRADRIAVLDGGRITESGSHDELLRAGGTYAEMFRLQAARFAPSREARR</sequence>
<dbReference type="EMBL" id="BAABHJ010000002">
    <property type="protein sequence ID" value="GAA4602974.1"/>
    <property type="molecule type" value="Genomic_DNA"/>
</dbReference>
<dbReference type="InterPro" id="IPR017871">
    <property type="entry name" value="ABC_transporter-like_CS"/>
</dbReference>
<protein>
    <submittedName>
        <fullName evidence="9">ABC transporter ATP-binding protein</fullName>
    </submittedName>
</protein>
<accession>A0ABP8TDB1</accession>
<comment type="caution">
    <text evidence="9">The sequence shown here is derived from an EMBL/GenBank/DDBJ whole genome shotgun (WGS) entry which is preliminary data.</text>
</comment>
<evidence type="ECO:0000259" key="8">
    <source>
        <dbReference type="PROSITE" id="PS50893"/>
    </source>
</evidence>
<dbReference type="PANTHER" id="PTHR24221">
    <property type="entry name" value="ATP-BINDING CASSETTE SUB-FAMILY B"/>
    <property type="match status" value="1"/>
</dbReference>
<dbReference type="PROSITE" id="PS00211">
    <property type="entry name" value="ABC_TRANSPORTER_1"/>
    <property type="match status" value="1"/>
</dbReference>
<dbReference type="SUPFAM" id="SSF52540">
    <property type="entry name" value="P-loop containing nucleoside triphosphate hydrolases"/>
    <property type="match status" value="1"/>
</dbReference>
<evidence type="ECO:0000256" key="5">
    <source>
        <dbReference type="ARBA" id="ARBA00022989"/>
    </source>
</evidence>
<reference evidence="10" key="1">
    <citation type="journal article" date="2019" name="Int. J. Syst. Evol. Microbiol.">
        <title>The Global Catalogue of Microorganisms (GCM) 10K type strain sequencing project: providing services to taxonomists for standard genome sequencing and annotation.</title>
        <authorList>
            <consortium name="The Broad Institute Genomics Platform"/>
            <consortium name="The Broad Institute Genome Sequencing Center for Infectious Disease"/>
            <person name="Wu L."/>
            <person name="Ma J."/>
        </authorList>
    </citation>
    <scope>NUCLEOTIDE SEQUENCE [LARGE SCALE GENOMIC DNA]</scope>
    <source>
        <strain evidence="10">JCM 17938</strain>
    </source>
</reference>
<feature type="transmembrane region" description="Helical" evidence="7">
    <location>
        <begin position="263"/>
        <end position="286"/>
    </location>
</feature>
<dbReference type="InterPro" id="IPR027417">
    <property type="entry name" value="P-loop_NTPase"/>
</dbReference>
<feature type="domain" description="ABC transporter" evidence="8">
    <location>
        <begin position="356"/>
        <end position="599"/>
    </location>
</feature>
<organism evidence="9 10">
    <name type="scientific">Actinoallomurus liliacearum</name>
    <dbReference type="NCBI Taxonomy" id="1080073"/>
    <lineage>
        <taxon>Bacteria</taxon>
        <taxon>Bacillati</taxon>
        <taxon>Actinomycetota</taxon>
        <taxon>Actinomycetes</taxon>
        <taxon>Streptosporangiales</taxon>
        <taxon>Thermomonosporaceae</taxon>
        <taxon>Actinoallomurus</taxon>
    </lineage>
</organism>
<keyword evidence="3" id="KW-0547">Nucleotide-binding</keyword>
<evidence type="ECO:0000313" key="9">
    <source>
        <dbReference type="EMBL" id="GAA4602974.1"/>
    </source>
</evidence>
<evidence type="ECO:0000256" key="4">
    <source>
        <dbReference type="ARBA" id="ARBA00022840"/>
    </source>
</evidence>
<dbReference type="InterPro" id="IPR039421">
    <property type="entry name" value="Type_1_exporter"/>
</dbReference>
<feature type="transmembrane region" description="Helical" evidence="7">
    <location>
        <begin position="15"/>
        <end position="36"/>
    </location>
</feature>
<dbReference type="Pfam" id="PF00005">
    <property type="entry name" value="ABC_tran"/>
    <property type="match status" value="1"/>
</dbReference>
<keyword evidence="6 7" id="KW-0472">Membrane</keyword>
<name>A0ABP8TDB1_9ACTN</name>
<dbReference type="InterPro" id="IPR003593">
    <property type="entry name" value="AAA+_ATPase"/>
</dbReference>
<evidence type="ECO:0000256" key="2">
    <source>
        <dbReference type="ARBA" id="ARBA00022692"/>
    </source>
</evidence>
<keyword evidence="4 9" id="KW-0067">ATP-binding</keyword>
<dbReference type="GO" id="GO:0005524">
    <property type="term" value="F:ATP binding"/>
    <property type="evidence" value="ECO:0007669"/>
    <property type="project" value="UniProtKB-KW"/>
</dbReference>
<keyword evidence="10" id="KW-1185">Reference proteome</keyword>
<evidence type="ECO:0000256" key="3">
    <source>
        <dbReference type="ARBA" id="ARBA00022741"/>
    </source>
</evidence>
<dbReference type="PROSITE" id="PS50893">
    <property type="entry name" value="ABC_TRANSPORTER_2"/>
    <property type="match status" value="1"/>
</dbReference>
<dbReference type="Gene3D" id="1.20.1560.10">
    <property type="entry name" value="ABC transporter type 1, transmembrane domain"/>
    <property type="match status" value="1"/>
</dbReference>
<evidence type="ECO:0000256" key="1">
    <source>
        <dbReference type="ARBA" id="ARBA00004651"/>
    </source>
</evidence>
<dbReference type="RefSeq" id="WP_345348799.1">
    <property type="nucleotide sequence ID" value="NZ_BAABHJ010000002.1"/>
</dbReference>
<dbReference type="Proteomes" id="UP001500212">
    <property type="component" value="Unassembled WGS sequence"/>
</dbReference>
<evidence type="ECO:0000256" key="6">
    <source>
        <dbReference type="ARBA" id="ARBA00023136"/>
    </source>
</evidence>
<proteinExistence type="predicted"/>
<dbReference type="PANTHER" id="PTHR24221:SF646">
    <property type="entry name" value="HAEMOLYSIN SECRETION ATP-BINDING PROTEIN"/>
    <property type="match status" value="1"/>
</dbReference>
<keyword evidence="5 7" id="KW-1133">Transmembrane helix</keyword>
<comment type="subcellular location">
    <subcellularLocation>
        <location evidence="1">Cell membrane</location>
        <topology evidence="1">Multi-pass membrane protein</topology>
    </subcellularLocation>
</comment>
<dbReference type="CDD" id="cd03228">
    <property type="entry name" value="ABCC_MRP_Like"/>
    <property type="match status" value="1"/>
</dbReference>
<keyword evidence="2 7" id="KW-0812">Transmembrane</keyword>
<dbReference type="SUPFAM" id="SSF90123">
    <property type="entry name" value="ABC transporter transmembrane region"/>
    <property type="match status" value="1"/>
</dbReference>
<feature type="transmembrane region" description="Helical" evidence="7">
    <location>
        <begin position="160"/>
        <end position="187"/>
    </location>
</feature>
<dbReference type="Gene3D" id="3.40.50.300">
    <property type="entry name" value="P-loop containing nucleotide triphosphate hydrolases"/>
    <property type="match status" value="1"/>
</dbReference>
<dbReference type="InterPro" id="IPR036640">
    <property type="entry name" value="ABC1_TM_sf"/>
</dbReference>
<evidence type="ECO:0000313" key="10">
    <source>
        <dbReference type="Proteomes" id="UP001500212"/>
    </source>
</evidence>
<dbReference type="SMART" id="SM00382">
    <property type="entry name" value="AAA"/>
    <property type="match status" value="1"/>
</dbReference>
<gene>
    <name evidence="9" type="ORF">GCM10023195_09530</name>
</gene>
<evidence type="ECO:0000256" key="7">
    <source>
        <dbReference type="SAM" id="Phobius"/>
    </source>
</evidence>